<dbReference type="InterPro" id="IPR036259">
    <property type="entry name" value="MFS_trans_sf"/>
</dbReference>
<protein>
    <recommendedName>
        <fullName evidence="7">Major facilitator superfamily (MFS) profile domain-containing protein</fullName>
    </recommendedName>
</protein>
<reference evidence="8 9" key="1">
    <citation type="journal article" date="2014" name="Genome Announc.">
        <title>Draft genome sequence of the pathogenic fungus Scedosporium apiospermum.</title>
        <authorList>
            <person name="Vandeputte P."/>
            <person name="Ghamrawi S."/>
            <person name="Rechenmann M."/>
            <person name="Iltis A."/>
            <person name="Giraud S."/>
            <person name="Fleury M."/>
            <person name="Thornton C."/>
            <person name="Delhaes L."/>
            <person name="Meyer W."/>
            <person name="Papon N."/>
            <person name="Bouchara J.P."/>
        </authorList>
    </citation>
    <scope>NUCLEOTIDE SEQUENCE [LARGE SCALE GENOMIC DNA]</scope>
    <source>
        <strain evidence="8 9">IHEM 14462</strain>
    </source>
</reference>
<dbReference type="GO" id="GO:0016020">
    <property type="term" value="C:membrane"/>
    <property type="evidence" value="ECO:0007669"/>
    <property type="project" value="UniProtKB-SubCell"/>
</dbReference>
<evidence type="ECO:0000256" key="3">
    <source>
        <dbReference type="ARBA" id="ARBA00022989"/>
    </source>
</evidence>
<dbReference type="InterPro" id="IPR011701">
    <property type="entry name" value="MFS"/>
</dbReference>
<dbReference type="Pfam" id="PF07690">
    <property type="entry name" value="MFS_1"/>
    <property type="match status" value="2"/>
</dbReference>
<dbReference type="KEGG" id="sapo:SAPIO_CDS8308"/>
<evidence type="ECO:0000313" key="9">
    <source>
        <dbReference type="Proteomes" id="UP000028545"/>
    </source>
</evidence>
<dbReference type="GeneID" id="27727380"/>
<dbReference type="Proteomes" id="UP000028545">
    <property type="component" value="Unassembled WGS sequence"/>
</dbReference>
<proteinExistence type="predicted"/>
<dbReference type="RefSeq" id="XP_016640232.1">
    <property type="nucleotide sequence ID" value="XM_016789969.1"/>
</dbReference>
<feature type="domain" description="Major facilitator superfamily (MFS) profile" evidence="7">
    <location>
        <begin position="56"/>
        <end position="501"/>
    </location>
</feature>
<feature type="transmembrane region" description="Helical" evidence="6">
    <location>
        <begin position="404"/>
        <end position="429"/>
    </location>
</feature>
<feature type="transmembrane region" description="Helical" evidence="6">
    <location>
        <begin position="382"/>
        <end position="398"/>
    </location>
</feature>
<evidence type="ECO:0000256" key="4">
    <source>
        <dbReference type="ARBA" id="ARBA00023136"/>
    </source>
</evidence>
<feature type="compositionally biased region" description="Acidic residues" evidence="5">
    <location>
        <begin position="507"/>
        <end position="525"/>
    </location>
</feature>
<comment type="subcellular location">
    <subcellularLocation>
        <location evidence="1">Membrane</location>
        <topology evidence="1">Multi-pass membrane protein</topology>
    </subcellularLocation>
</comment>
<feature type="transmembrane region" description="Helical" evidence="6">
    <location>
        <begin position="347"/>
        <end position="370"/>
    </location>
</feature>
<evidence type="ECO:0000256" key="2">
    <source>
        <dbReference type="ARBA" id="ARBA00022692"/>
    </source>
</evidence>
<dbReference type="VEuPathDB" id="FungiDB:SAPIO_CDS8308"/>
<dbReference type="HOGENOM" id="CLU_013756_0_0_1"/>
<feature type="transmembrane region" description="Helical" evidence="6">
    <location>
        <begin position="213"/>
        <end position="236"/>
    </location>
</feature>
<feature type="transmembrane region" description="Helical" evidence="6">
    <location>
        <begin position="175"/>
        <end position="201"/>
    </location>
</feature>
<feature type="transmembrane region" description="Helical" evidence="6">
    <location>
        <begin position="242"/>
        <end position="262"/>
    </location>
</feature>
<evidence type="ECO:0000256" key="6">
    <source>
        <dbReference type="SAM" id="Phobius"/>
    </source>
</evidence>
<evidence type="ECO:0000256" key="5">
    <source>
        <dbReference type="SAM" id="MobiDB-lite"/>
    </source>
</evidence>
<dbReference type="PROSITE" id="PS50850">
    <property type="entry name" value="MFS"/>
    <property type="match status" value="1"/>
</dbReference>
<feature type="transmembrane region" description="Helical" evidence="6">
    <location>
        <begin position="55"/>
        <end position="79"/>
    </location>
</feature>
<feature type="region of interest" description="Disordered" evidence="5">
    <location>
        <begin position="12"/>
        <end position="34"/>
    </location>
</feature>
<comment type="caution">
    <text evidence="8">The sequence shown here is derived from an EMBL/GenBank/DDBJ whole genome shotgun (WGS) entry which is preliminary data.</text>
</comment>
<feature type="transmembrane region" description="Helical" evidence="6">
    <location>
        <begin position="441"/>
        <end position="467"/>
    </location>
</feature>
<keyword evidence="4 6" id="KW-0472">Membrane</keyword>
<keyword evidence="9" id="KW-1185">Reference proteome</keyword>
<gene>
    <name evidence="8" type="ORF">SAPIO_CDS8308</name>
</gene>
<dbReference type="PANTHER" id="PTHR23507">
    <property type="entry name" value="ZGC:174356"/>
    <property type="match status" value="1"/>
</dbReference>
<dbReference type="OMA" id="MREQFDW"/>
<feature type="transmembrane region" description="Helical" evidence="6">
    <location>
        <begin position="479"/>
        <end position="496"/>
    </location>
</feature>
<feature type="transmembrane region" description="Helical" evidence="6">
    <location>
        <begin position="307"/>
        <end position="327"/>
    </location>
</feature>
<dbReference type="OrthoDB" id="3026777at2759"/>
<name>A0A084FZC1_PSEDA</name>
<keyword evidence="3 6" id="KW-1133">Transmembrane helix</keyword>
<dbReference type="SUPFAM" id="SSF103473">
    <property type="entry name" value="MFS general substrate transporter"/>
    <property type="match status" value="1"/>
</dbReference>
<sequence>MAWERGHDVEGFPLIADDSSSTDTRIGAEPNGTATSRSVPKLISSKRWQVSSPKAVLRLAALFKFLIVISGTLIMLPFFRILEDVFCHRHFNDTSPGFLDERKCKDDGVQKKLAYFFGWFALVNGIVGVVIALPYGSIADRIGRKPVLIFSYGGVCFSFATSPIYLHYFRDFNPYYMLIGCFLQAFGGGIPVSMSTLYAIATDVTVEENRGSSFLLLMIGATTGGLLGPLISGILMEIFHPWVPIYVVAAMSPFVIALMFLLPETLQRKTPSEDDDEDQGLADWLKTHITESLKQVRESFPLLRNTNLTLILVVFFISNPLGVAYSMTLVQYVSKEFGWDIAQTSYLLSPLGILTIAVLGGLPKIGDILVSRFKMTPFQKDYLLGGLSLTFLALGALIEGFSPFISVFLFGLFVGTFGAAYTPLARALLTHYVESRLTSRLMALVNIVETAGSFFGGPVLALCFQIGQDKGGRWKGLPFLYIAGLCTIARICLLFIRAPEQKVEEEEEVPLGEADLDSDEPDEPDAPLISL</sequence>
<evidence type="ECO:0000256" key="1">
    <source>
        <dbReference type="ARBA" id="ARBA00004141"/>
    </source>
</evidence>
<feature type="transmembrane region" description="Helical" evidence="6">
    <location>
        <begin position="147"/>
        <end position="169"/>
    </location>
</feature>
<dbReference type="GO" id="GO:0022857">
    <property type="term" value="F:transmembrane transporter activity"/>
    <property type="evidence" value="ECO:0007669"/>
    <property type="project" value="InterPro"/>
</dbReference>
<keyword evidence="2 6" id="KW-0812">Transmembrane</keyword>
<accession>A0A084FZC1</accession>
<dbReference type="AlphaFoldDB" id="A0A084FZC1"/>
<dbReference type="InterPro" id="IPR020846">
    <property type="entry name" value="MFS_dom"/>
</dbReference>
<feature type="region of interest" description="Disordered" evidence="5">
    <location>
        <begin position="507"/>
        <end position="531"/>
    </location>
</feature>
<organism evidence="8 9">
    <name type="scientific">Pseudallescheria apiosperma</name>
    <name type="common">Scedosporium apiospermum</name>
    <dbReference type="NCBI Taxonomy" id="563466"/>
    <lineage>
        <taxon>Eukaryota</taxon>
        <taxon>Fungi</taxon>
        <taxon>Dikarya</taxon>
        <taxon>Ascomycota</taxon>
        <taxon>Pezizomycotina</taxon>
        <taxon>Sordariomycetes</taxon>
        <taxon>Hypocreomycetidae</taxon>
        <taxon>Microascales</taxon>
        <taxon>Microascaceae</taxon>
        <taxon>Scedosporium</taxon>
    </lineage>
</organism>
<dbReference type="PANTHER" id="PTHR23507:SF1">
    <property type="entry name" value="FI18259P1-RELATED"/>
    <property type="match status" value="1"/>
</dbReference>
<evidence type="ECO:0000259" key="7">
    <source>
        <dbReference type="PROSITE" id="PS50850"/>
    </source>
</evidence>
<feature type="transmembrane region" description="Helical" evidence="6">
    <location>
        <begin position="113"/>
        <end position="135"/>
    </location>
</feature>
<evidence type="ECO:0000313" key="8">
    <source>
        <dbReference type="EMBL" id="KEZ40433.1"/>
    </source>
</evidence>
<dbReference type="Gene3D" id="1.20.1250.20">
    <property type="entry name" value="MFS general substrate transporter like domains"/>
    <property type="match status" value="1"/>
</dbReference>
<dbReference type="EMBL" id="JOWA01000121">
    <property type="protein sequence ID" value="KEZ40433.1"/>
    <property type="molecule type" value="Genomic_DNA"/>
</dbReference>